<accession>A0ACC1ANB7</accession>
<comment type="caution">
    <text evidence="1">The sequence shown here is derived from an EMBL/GenBank/DDBJ whole genome shotgun (WGS) entry which is preliminary data.</text>
</comment>
<name>A0ACC1ANB7_9ROSI</name>
<reference evidence="2" key="1">
    <citation type="journal article" date="2023" name="G3 (Bethesda)">
        <title>Genome assembly and association tests identify interacting loci associated with vigor, precocity, and sex in interspecific pistachio rootstocks.</title>
        <authorList>
            <person name="Palmer W."/>
            <person name="Jacygrad E."/>
            <person name="Sagayaradj S."/>
            <person name="Cavanaugh K."/>
            <person name="Han R."/>
            <person name="Bertier L."/>
            <person name="Beede B."/>
            <person name="Kafkas S."/>
            <person name="Golino D."/>
            <person name="Preece J."/>
            <person name="Michelmore R."/>
        </authorList>
    </citation>
    <scope>NUCLEOTIDE SEQUENCE [LARGE SCALE GENOMIC DNA]</scope>
</reference>
<evidence type="ECO:0000313" key="2">
    <source>
        <dbReference type="Proteomes" id="UP001164250"/>
    </source>
</evidence>
<dbReference type="EMBL" id="CM047905">
    <property type="protein sequence ID" value="KAJ0088167.1"/>
    <property type="molecule type" value="Genomic_DNA"/>
</dbReference>
<sequence length="543" mass="60928">MSFSSCLKCYPWPHPQPLLSFSHKPIISFASTQHHDQPLTATSLSTSPHQLPPNFTSSQLLDTLRRQRDESSALRLFSWASKQPSFTPTLSVYEEILSKLGKVGSFDSMTRILEEIKASGCQINPGTFLIFIESYAKFDLYDEILGVTPLMQQEFGLVPDTHFYNFLLNVLVDGNKLKLVETAHSDMTSRGIKPDVSTFNILIKALCRAHQIRPAMLMMEEMPGYGLAPDEKTFTTLMQGFIEEGNINAALRIKEHMVETGCQVTNVTVNVLVHGLCKEGRVDDALSFIEEMTKDGFYPDQYTFNTLIRRVQDAAQLMDQMIMEGLKPDKFTYNSLLTYFCRAGDIKKAADIVQTMTSNGCEPDIVTYGTLIGGLCKAGRVEVASKLLRSIQIKGIVLTPHAYNPVIQALFKRKRTTEAMRLFREMMEKGDPPDAVTYKFVFRGLCSGGGPISEAVDFVVEMLEKGFLPEFSSFYMLAEGLCSLSMEDTLVNLIDMVMDKAKFSASEASMIRGFLKIQKFKDALGTFGDILDSRNPRKAYWSR</sequence>
<keyword evidence="2" id="KW-1185">Reference proteome</keyword>
<evidence type="ECO:0000313" key="1">
    <source>
        <dbReference type="EMBL" id="KAJ0088167.1"/>
    </source>
</evidence>
<proteinExistence type="predicted"/>
<dbReference type="Proteomes" id="UP001164250">
    <property type="component" value="Chromosome 9"/>
</dbReference>
<gene>
    <name evidence="1" type="ORF">Patl1_31900</name>
</gene>
<organism evidence="1 2">
    <name type="scientific">Pistacia atlantica</name>
    <dbReference type="NCBI Taxonomy" id="434234"/>
    <lineage>
        <taxon>Eukaryota</taxon>
        <taxon>Viridiplantae</taxon>
        <taxon>Streptophyta</taxon>
        <taxon>Embryophyta</taxon>
        <taxon>Tracheophyta</taxon>
        <taxon>Spermatophyta</taxon>
        <taxon>Magnoliopsida</taxon>
        <taxon>eudicotyledons</taxon>
        <taxon>Gunneridae</taxon>
        <taxon>Pentapetalae</taxon>
        <taxon>rosids</taxon>
        <taxon>malvids</taxon>
        <taxon>Sapindales</taxon>
        <taxon>Anacardiaceae</taxon>
        <taxon>Pistacia</taxon>
    </lineage>
</organism>
<protein>
    <submittedName>
        <fullName evidence="1">Uncharacterized protein</fullName>
    </submittedName>
</protein>